<keyword evidence="2" id="KW-1185">Reference proteome</keyword>
<evidence type="ECO:0000313" key="2">
    <source>
        <dbReference type="Proteomes" id="UP001612741"/>
    </source>
</evidence>
<dbReference type="RefSeq" id="WP_397089914.1">
    <property type="nucleotide sequence ID" value="NZ_JBITGY010000014.1"/>
</dbReference>
<evidence type="ECO:0000313" key="1">
    <source>
        <dbReference type="EMBL" id="MFI6504155.1"/>
    </source>
</evidence>
<dbReference type="EMBL" id="JBITGY010000014">
    <property type="protein sequence ID" value="MFI6504155.1"/>
    <property type="molecule type" value="Genomic_DNA"/>
</dbReference>
<proteinExistence type="predicted"/>
<name>A0ABW7Z8H7_9ACTN</name>
<sequence>MNWDDYLYAQHPPERLLRWARSLTAFHFCRAYGGHNNDGDHLLAALRLTGDPAEIIEALGLTVTTIPPGTAPPVAGRPYTGEEFTRFPSPIPGHPHLDQPCWVTLAGYPAFVWVYADRLTISVADGYDVTEESVTAALAIEKLLIPLGDRVIDPPQDDRNCICTHR</sequence>
<accession>A0ABW7Z8H7</accession>
<reference evidence="1 2" key="1">
    <citation type="submission" date="2024-10" db="EMBL/GenBank/DDBJ databases">
        <title>The Natural Products Discovery Center: Release of the First 8490 Sequenced Strains for Exploring Actinobacteria Biosynthetic Diversity.</title>
        <authorList>
            <person name="Kalkreuter E."/>
            <person name="Kautsar S.A."/>
            <person name="Yang D."/>
            <person name="Bader C.D."/>
            <person name="Teijaro C.N."/>
            <person name="Fluegel L."/>
            <person name="Davis C.M."/>
            <person name="Simpson J.R."/>
            <person name="Lauterbach L."/>
            <person name="Steele A.D."/>
            <person name="Gui C."/>
            <person name="Meng S."/>
            <person name="Li G."/>
            <person name="Viehrig K."/>
            <person name="Ye F."/>
            <person name="Su P."/>
            <person name="Kiefer A.F."/>
            <person name="Nichols A."/>
            <person name="Cepeda A.J."/>
            <person name="Yan W."/>
            <person name="Fan B."/>
            <person name="Jiang Y."/>
            <person name="Adhikari A."/>
            <person name="Zheng C.-J."/>
            <person name="Schuster L."/>
            <person name="Cowan T.M."/>
            <person name="Smanski M.J."/>
            <person name="Chevrette M.G."/>
            <person name="De Carvalho L.P.S."/>
            <person name="Shen B."/>
        </authorList>
    </citation>
    <scope>NUCLEOTIDE SEQUENCE [LARGE SCALE GENOMIC DNA]</scope>
    <source>
        <strain evidence="1 2">NPDC050545</strain>
    </source>
</reference>
<organism evidence="1 2">
    <name type="scientific">Nonomuraea typhae</name>
    <dbReference type="NCBI Taxonomy" id="2603600"/>
    <lineage>
        <taxon>Bacteria</taxon>
        <taxon>Bacillati</taxon>
        <taxon>Actinomycetota</taxon>
        <taxon>Actinomycetes</taxon>
        <taxon>Streptosporangiales</taxon>
        <taxon>Streptosporangiaceae</taxon>
        <taxon>Nonomuraea</taxon>
    </lineage>
</organism>
<dbReference type="Proteomes" id="UP001612741">
    <property type="component" value="Unassembled WGS sequence"/>
</dbReference>
<gene>
    <name evidence="1" type="ORF">ACIBG2_42695</name>
</gene>
<protein>
    <submittedName>
        <fullName evidence="1">Uncharacterized protein</fullName>
    </submittedName>
</protein>
<comment type="caution">
    <text evidence="1">The sequence shown here is derived from an EMBL/GenBank/DDBJ whole genome shotgun (WGS) entry which is preliminary data.</text>
</comment>